<evidence type="ECO:0000313" key="3">
    <source>
        <dbReference type="Proteomes" id="UP001165289"/>
    </source>
</evidence>
<keyword evidence="3" id="KW-1185">Reference proteome</keyword>
<dbReference type="Proteomes" id="UP001165289">
    <property type="component" value="Unassembled WGS sequence"/>
</dbReference>
<name>A0AAV7JMF3_9METZ</name>
<sequence>MTYNRQNSRILAPDQKSTSSSICASKTTQKLPSVMVWGAITSDGRTPLVFIDKGVKINKEVYVECILENALKPWAGEHFNGAHWVFQQDSTPFHIAKMTSEWLKFNFPEFKSTEESPASFPDLNHMDFCIWSILESRVCAKPHKNVDSPKSSLRRVWDLISEDVLRAAAVNFSKRLSLCIVAKGNTFEELG</sequence>
<comment type="caution">
    <text evidence="2">The sequence shown here is derived from an EMBL/GenBank/DDBJ whole genome shotgun (WGS) entry which is preliminary data.</text>
</comment>
<dbReference type="EMBL" id="JAKMXF010000316">
    <property type="protein sequence ID" value="KAI6649979.1"/>
    <property type="molecule type" value="Genomic_DNA"/>
</dbReference>
<dbReference type="AlphaFoldDB" id="A0AAV7JMF3"/>
<evidence type="ECO:0000313" key="2">
    <source>
        <dbReference type="EMBL" id="KAI6649979.1"/>
    </source>
</evidence>
<evidence type="ECO:0000256" key="1">
    <source>
        <dbReference type="SAM" id="MobiDB-lite"/>
    </source>
</evidence>
<protein>
    <recommendedName>
        <fullName evidence="4">Transposase</fullName>
    </recommendedName>
</protein>
<feature type="region of interest" description="Disordered" evidence="1">
    <location>
        <begin position="1"/>
        <end position="24"/>
    </location>
</feature>
<reference evidence="2 3" key="1">
    <citation type="journal article" date="2023" name="BMC Biol.">
        <title>The compact genome of the sponge Oopsacas minuta (Hexactinellida) is lacking key metazoan core genes.</title>
        <authorList>
            <person name="Santini S."/>
            <person name="Schenkelaars Q."/>
            <person name="Jourda C."/>
            <person name="Duchesne M."/>
            <person name="Belahbib H."/>
            <person name="Rocher C."/>
            <person name="Selva M."/>
            <person name="Riesgo A."/>
            <person name="Vervoort M."/>
            <person name="Leys S.P."/>
            <person name="Kodjabachian L."/>
            <person name="Le Bivic A."/>
            <person name="Borchiellini C."/>
            <person name="Claverie J.M."/>
            <person name="Renard E."/>
        </authorList>
    </citation>
    <scope>NUCLEOTIDE SEQUENCE [LARGE SCALE GENOMIC DNA]</scope>
    <source>
        <strain evidence="2">SPO-2</strain>
    </source>
</reference>
<organism evidence="2 3">
    <name type="scientific">Oopsacas minuta</name>
    <dbReference type="NCBI Taxonomy" id="111878"/>
    <lineage>
        <taxon>Eukaryota</taxon>
        <taxon>Metazoa</taxon>
        <taxon>Porifera</taxon>
        <taxon>Hexactinellida</taxon>
        <taxon>Hexasterophora</taxon>
        <taxon>Lyssacinosida</taxon>
        <taxon>Leucopsacidae</taxon>
        <taxon>Oopsacas</taxon>
    </lineage>
</organism>
<accession>A0AAV7JMF3</accession>
<dbReference type="PANTHER" id="PTHR46068">
    <property type="entry name" value="PROTEIN CBG27172"/>
    <property type="match status" value="1"/>
</dbReference>
<gene>
    <name evidence="2" type="ORF">LOD99_6343</name>
</gene>
<evidence type="ECO:0008006" key="4">
    <source>
        <dbReference type="Google" id="ProtNLM"/>
    </source>
</evidence>
<proteinExistence type="predicted"/>
<dbReference type="Gene3D" id="3.30.420.10">
    <property type="entry name" value="Ribonuclease H-like superfamily/Ribonuclease H"/>
    <property type="match status" value="1"/>
</dbReference>
<dbReference type="PANTHER" id="PTHR46068:SF1">
    <property type="entry name" value="TRANSPOSASE IS30-LIKE HTH DOMAIN-CONTAINING PROTEIN"/>
    <property type="match status" value="1"/>
</dbReference>
<dbReference type="InterPro" id="IPR036397">
    <property type="entry name" value="RNaseH_sf"/>
</dbReference>
<dbReference type="GO" id="GO:0003676">
    <property type="term" value="F:nucleic acid binding"/>
    <property type="evidence" value="ECO:0007669"/>
    <property type="project" value="InterPro"/>
</dbReference>